<comment type="caution">
    <text evidence="13">The sequence shown here is derived from an EMBL/GenBank/DDBJ whole genome shotgun (WGS) entry which is preliminary data.</text>
</comment>
<evidence type="ECO:0000256" key="5">
    <source>
        <dbReference type="ARBA" id="ARBA00022692"/>
    </source>
</evidence>
<feature type="transmembrane region" description="Helical" evidence="12">
    <location>
        <begin position="302"/>
        <end position="324"/>
    </location>
</feature>
<evidence type="ECO:0000256" key="10">
    <source>
        <dbReference type="ARBA" id="ARBA00023201"/>
    </source>
</evidence>
<dbReference type="InterPro" id="IPR038377">
    <property type="entry name" value="Na/Glc_symporter_sf"/>
</dbReference>
<keyword evidence="8" id="KW-0406">Ion transport</keyword>
<protein>
    <submittedName>
        <fullName evidence="13">Sodium:solute symporter family domain-containing protein</fullName>
    </submittedName>
</protein>
<gene>
    <name evidence="13" type="ORF">DdX_09002</name>
</gene>
<evidence type="ECO:0000256" key="3">
    <source>
        <dbReference type="ARBA" id="ARBA00022448"/>
    </source>
</evidence>
<dbReference type="PANTHER" id="PTHR42985:SF2">
    <property type="entry name" value="SODIUM-DEPENDENT MULTIVITAMIN TRANSPORTER"/>
    <property type="match status" value="1"/>
</dbReference>
<feature type="transmembrane region" description="Helical" evidence="12">
    <location>
        <begin position="434"/>
        <end position="459"/>
    </location>
</feature>
<dbReference type="InterPro" id="IPR051163">
    <property type="entry name" value="Sodium:Solute_Symporter_SSF"/>
</dbReference>
<keyword evidence="6 12" id="KW-1133">Transmembrane helix</keyword>
<organism evidence="13 14">
    <name type="scientific">Ditylenchus destructor</name>
    <dbReference type="NCBI Taxonomy" id="166010"/>
    <lineage>
        <taxon>Eukaryota</taxon>
        <taxon>Metazoa</taxon>
        <taxon>Ecdysozoa</taxon>
        <taxon>Nematoda</taxon>
        <taxon>Chromadorea</taxon>
        <taxon>Rhabditida</taxon>
        <taxon>Tylenchina</taxon>
        <taxon>Tylenchomorpha</taxon>
        <taxon>Sphaerularioidea</taxon>
        <taxon>Anguinidae</taxon>
        <taxon>Anguininae</taxon>
        <taxon>Ditylenchus</taxon>
    </lineage>
</organism>
<keyword evidence="9 12" id="KW-0472">Membrane</keyword>
<evidence type="ECO:0000256" key="4">
    <source>
        <dbReference type="ARBA" id="ARBA00022475"/>
    </source>
</evidence>
<proteinExistence type="inferred from homology"/>
<dbReference type="GO" id="GO:0015293">
    <property type="term" value="F:symporter activity"/>
    <property type="evidence" value="ECO:0007669"/>
    <property type="project" value="TreeGrafter"/>
</dbReference>
<feature type="transmembrane region" description="Helical" evidence="12">
    <location>
        <begin position="358"/>
        <end position="378"/>
    </location>
</feature>
<dbReference type="GO" id="GO:0006814">
    <property type="term" value="P:sodium ion transport"/>
    <property type="evidence" value="ECO:0007669"/>
    <property type="project" value="UniProtKB-KW"/>
</dbReference>
<feature type="transmembrane region" description="Helical" evidence="12">
    <location>
        <begin position="263"/>
        <end position="281"/>
    </location>
</feature>
<feature type="transmembrane region" description="Helical" evidence="12">
    <location>
        <begin position="408"/>
        <end position="428"/>
    </location>
</feature>
<keyword evidence="14" id="KW-1185">Reference proteome</keyword>
<feature type="transmembrane region" description="Helical" evidence="12">
    <location>
        <begin position="152"/>
        <end position="174"/>
    </location>
</feature>
<feature type="transmembrane region" description="Helical" evidence="12">
    <location>
        <begin position="214"/>
        <end position="234"/>
    </location>
</feature>
<evidence type="ECO:0000256" key="11">
    <source>
        <dbReference type="RuleBase" id="RU362091"/>
    </source>
</evidence>
<keyword evidence="3" id="KW-0813">Transport</keyword>
<name>A0AAD4N4I9_9BILA</name>
<evidence type="ECO:0000256" key="6">
    <source>
        <dbReference type="ARBA" id="ARBA00022989"/>
    </source>
</evidence>
<keyword evidence="4" id="KW-1003">Cell membrane</keyword>
<keyword evidence="7" id="KW-0915">Sodium</keyword>
<evidence type="ECO:0000256" key="12">
    <source>
        <dbReference type="SAM" id="Phobius"/>
    </source>
</evidence>
<feature type="transmembrane region" description="Helical" evidence="12">
    <location>
        <begin position="541"/>
        <end position="564"/>
    </location>
</feature>
<dbReference type="PANTHER" id="PTHR42985">
    <property type="entry name" value="SODIUM-COUPLED MONOCARBOXYLATE TRANSPORTER"/>
    <property type="match status" value="1"/>
</dbReference>
<dbReference type="Gene3D" id="1.20.1730.10">
    <property type="entry name" value="Sodium/glucose cotransporter"/>
    <property type="match status" value="1"/>
</dbReference>
<accession>A0AAD4N4I9</accession>
<feature type="transmembrane region" description="Helical" evidence="12">
    <location>
        <begin position="466"/>
        <end position="487"/>
    </location>
</feature>
<keyword evidence="5 12" id="KW-0812">Transmembrane</keyword>
<dbReference type="GO" id="GO:0005886">
    <property type="term" value="C:plasma membrane"/>
    <property type="evidence" value="ECO:0007669"/>
    <property type="project" value="UniProtKB-SubCell"/>
</dbReference>
<comment type="subcellular location">
    <subcellularLocation>
        <location evidence="1">Cell membrane</location>
        <topology evidence="1">Multi-pass membrane protein</topology>
    </subcellularLocation>
</comment>
<evidence type="ECO:0000256" key="1">
    <source>
        <dbReference type="ARBA" id="ARBA00004651"/>
    </source>
</evidence>
<keyword evidence="10" id="KW-0739">Sodium transport</keyword>
<comment type="similarity">
    <text evidence="2 11">Belongs to the sodium:solute symporter (SSF) (TC 2.A.21) family.</text>
</comment>
<feature type="transmembrane region" description="Helical" evidence="12">
    <location>
        <begin position="107"/>
        <end position="131"/>
    </location>
</feature>
<sequence>MAAVAPCLADGWQAKRTTGWPVQRVKGTFNGLMDFFNGAIFVAILVLISLYGVFRYRTSKPTKPSSEDLLIGSNVSVFSVALSLCSSYISAISVLGFPSEVYYRGSMIAWFGVMYCIAFPVVAFVFLPVFYNLRHASLYEYLEKRFCFSCRIISSLLFVIQMLFYLSVAVYAPALALSAAFHIPTFAAILLTAFISAFYLYLGGASVGIHTSALQMALILASLVIICSASLFHWDVNLIYSNLENGKRFDFSDFRMDPRVRHSLFSLLIGGSGTIFSLFATNQIAMQRYMALPTLKQAQKVALLNIPMNCALLCAYLVSGYIIYGVLHGCHPKSVEKDKIFPYFVETQMYWMPGVEGLFLAALYSAGISTLTALYNALTTVTIEDIIKPLVSKFATAKQLSQTNRTAFATYLPFFFGVLGFSTAFFVARWDLMILQLSLSIFGSMGGASLGIFCIGIFCPWITSKAAALFGQIASILACFFIVIGSVTNEVKPVEFPLSSECLHNSTFAFIIERSDMYGTVKSANKYGNILSAVTEVSYQYYSICGVSVCFLVSHCVQLFINVLSKRQAPNGISIDPALLAFQSKHNRKDLNEIDLSGQLLPHQ</sequence>
<dbReference type="Proteomes" id="UP001201812">
    <property type="component" value="Unassembled WGS sequence"/>
</dbReference>
<feature type="transmembrane region" description="Helical" evidence="12">
    <location>
        <begin position="35"/>
        <end position="54"/>
    </location>
</feature>
<dbReference type="AlphaFoldDB" id="A0AAD4N4I9"/>
<dbReference type="InterPro" id="IPR001734">
    <property type="entry name" value="Na/solute_symporter"/>
</dbReference>
<reference evidence="13" key="1">
    <citation type="submission" date="2022-01" db="EMBL/GenBank/DDBJ databases">
        <title>Genome Sequence Resource for Two Populations of Ditylenchus destructor, the Migratory Endoparasitic Phytonematode.</title>
        <authorList>
            <person name="Zhang H."/>
            <person name="Lin R."/>
            <person name="Xie B."/>
        </authorList>
    </citation>
    <scope>NUCLEOTIDE SEQUENCE</scope>
    <source>
        <strain evidence="13">BazhouSP</strain>
    </source>
</reference>
<dbReference type="Pfam" id="PF00474">
    <property type="entry name" value="SSF"/>
    <property type="match status" value="1"/>
</dbReference>
<evidence type="ECO:0000256" key="7">
    <source>
        <dbReference type="ARBA" id="ARBA00023053"/>
    </source>
</evidence>
<dbReference type="NCBIfam" id="TIGR00813">
    <property type="entry name" value="sss"/>
    <property type="match status" value="1"/>
</dbReference>
<evidence type="ECO:0000313" key="13">
    <source>
        <dbReference type="EMBL" id="KAI1713487.1"/>
    </source>
</evidence>
<dbReference type="PROSITE" id="PS50283">
    <property type="entry name" value="NA_SOLUT_SYMP_3"/>
    <property type="match status" value="1"/>
</dbReference>
<feature type="transmembrane region" description="Helical" evidence="12">
    <location>
        <begin position="180"/>
        <end position="202"/>
    </location>
</feature>
<evidence type="ECO:0000313" key="14">
    <source>
        <dbReference type="Proteomes" id="UP001201812"/>
    </source>
</evidence>
<evidence type="ECO:0000256" key="8">
    <source>
        <dbReference type="ARBA" id="ARBA00023065"/>
    </source>
</evidence>
<evidence type="ECO:0000256" key="2">
    <source>
        <dbReference type="ARBA" id="ARBA00006434"/>
    </source>
</evidence>
<dbReference type="EMBL" id="JAKKPZ010000015">
    <property type="protein sequence ID" value="KAI1713487.1"/>
    <property type="molecule type" value="Genomic_DNA"/>
</dbReference>
<evidence type="ECO:0000256" key="9">
    <source>
        <dbReference type="ARBA" id="ARBA00023136"/>
    </source>
</evidence>
<feature type="transmembrane region" description="Helical" evidence="12">
    <location>
        <begin position="75"/>
        <end position="95"/>
    </location>
</feature>